<reference evidence="2 3" key="1">
    <citation type="submission" date="2017-12" db="EMBL/GenBank/DDBJ databases">
        <title>Comparative genomics of Botrytis spp.</title>
        <authorList>
            <person name="Valero-Jimenez C.A."/>
            <person name="Tapia P."/>
            <person name="Veloso J."/>
            <person name="Silva-Moreno E."/>
            <person name="Staats M."/>
            <person name="Valdes J.H."/>
            <person name="Van Kan J.A.L."/>
        </authorList>
    </citation>
    <scope>NUCLEOTIDE SEQUENCE [LARGE SCALE GENOMIC DNA]</scope>
    <source>
        <strain evidence="2 3">Bt9001</strain>
    </source>
</reference>
<feature type="compositionally biased region" description="Acidic residues" evidence="1">
    <location>
        <begin position="11"/>
        <end position="22"/>
    </location>
</feature>
<feature type="region of interest" description="Disordered" evidence="1">
    <location>
        <begin position="1"/>
        <end position="32"/>
    </location>
</feature>
<dbReference type="Proteomes" id="UP000297777">
    <property type="component" value="Unassembled WGS sequence"/>
</dbReference>
<protein>
    <submittedName>
        <fullName evidence="2">Uncharacterized protein</fullName>
    </submittedName>
</protein>
<keyword evidence="3" id="KW-1185">Reference proteome</keyword>
<gene>
    <name evidence="2" type="ORF">BTUL_0057g00110</name>
</gene>
<accession>A0A4Z1EPJ5</accession>
<evidence type="ECO:0000256" key="1">
    <source>
        <dbReference type="SAM" id="MobiDB-lite"/>
    </source>
</evidence>
<evidence type="ECO:0000313" key="2">
    <source>
        <dbReference type="EMBL" id="TGO14145.1"/>
    </source>
</evidence>
<evidence type="ECO:0000313" key="3">
    <source>
        <dbReference type="Proteomes" id="UP000297777"/>
    </source>
</evidence>
<feature type="compositionally biased region" description="Basic and acidic residues" evidence="1">
    <location>
        <begin position="1"/>
        <end position="10"/>
    </location>
</feature>
<dbReference type="AlphaFoldDB" id="A0A4Z1EPJ5"/>
<organism evidence="2 3">
    <name type="scientific">Botrytis tulipae</name>
    <dbReference type="NCBI Taxonomy" id="87230"/>
    <lineage>
        <taxon>Eukaryota</taxon>
        <taxon>Fungi</taxon>
        <taxon>Dikarya</taxon>
        <taxon>Ascomycota</taxon>
        <taxon>Pezizomycotina</taxon>
        <taxon>Leotiomycetes</taxon>
        <taxon>Helotiales</taxon>
        <taxon>Sclerotiniaceae</taxon>
        <taxon>Botrytis</taxon>
    </lineage>
</organism>
<dbReference type="OrthoDB" id="3548272at2759"/>
<dbReference type="EMBL" id="PQXH01000057">
    <property type="protein sequence ID" value="TGO14145.1"/>
    <property type="molecule type" value="Genomic_DNA"/>
</dbReference>
<comment type="caution">
    <text evidence="2">The sequence shown here is derived from an EMBL/GenBank/DDBJ whole genome shotgun (WGS) entry which is preliminary data.</text>
</comment>
<proteinExistence type="predicted"/>
<name>A0A4Z1EPJ5_9HELO</name>
<sequence length="100" mass="12022">MTEGKDRKDNEDNEDNEDDEDDNDKRSRRWIRNADKKQIRIYQLESAQHNPHFSASSILSTSSRMNLEVRHFVKKPHEQETRDKTQVFPIESFFQAWNVE</sequence>